<dbReference type="PANTHER" id="PTHR46029">
    <property type="entry name" value="C-TERMINAL-BINDING PROTEIN"/>
    <property type="match status" value="1"/>
</dbReference>
<evidence type="ECO:0000256" key="1">
    <source>
        <dbReference type="SAM" id="MobiDB-lite"/>
    </source>
</evidence>
<dbReference type="Proteomes" id="UP001059041">
    <property type="component" value="Linkage Group LG10"/>
</dbReference>
<dbReference type="EMBL" id="JAFHDT010000010">
    <property type="protein sequence ID" value="KAI7804954.1"/>
    <property type="molecule type" value="Genomic_DNA"/>
</dbReference>
<dbReference type="GO" id="GO:0003714">
    <property type="term" value="F:transcription corepressor activity"/>
    <property type="evidence" value="ECO:0007669"/>
    <property type="project" value="TreeGrafter"/>
</dbReference>
<proteinExistence type="predicted"/>
<dbReference type="GO" id="GO:0005634">
    <property type="term" value="C:nucleus"/>
    <property type="evidence" value="ECO:0007669"/>
    <property type="project" value="TreeGrafter"/>
</dbReference>
<name>A0A9W7WMK1_TRIRA</name>
<dbReference type="GO" id="GO:0140297">
    <property type="term" value="F:DNA-binding transcription factor binding"/>
    <property type="evidence" value="ECO:0007669"/>
    <property type="project" value="TreeGrafter"/>
</dbReference>
<reference evidence="2" key="1">
    <citation type="submission" date="2021-02" db="EMBL/GenBank/DDBJ databases">
        <title>Comparative genomics reveals that relaxation of natural selection precedes convergent phenotypic evolution of cavefish.</title>
        <authorList>
            <person name="Peng Z."/>
        </authorList>
    </citation>
    <scope>NUCLEOTIDE SEQUENCE</scope>
    <source>
        <tissue evidence="2">Muscle</tissue>
    </source>
</reference>
<evidence type="ECO:0000313" key="2">
    <source>
        <dbReference type="EMBL" id="KAI7804954.1"/>
    </source>
</evidence>
<dbReference type="AlphaFoldDB" id="A0A9W7WMK1"/>
<dbReference type="PANTHER" id="PTHR46029:SF3">
    <property type="entry name" value="C-TERMINAL-BINDING PROTEIN 2"/>
    <property type="match status" value="1"/>
</dbReference>
<accession>A0A9W7WMK1</accession>
<evidence type="ECO:0000313" key="3">
    <source>
        <dbReference type="Proteomes" id="UP001059041"/>
    </source>
</evidence>
<organism evidence="2 3">
    <name type="scientific">Triplophysa rosa</name>
    <name type="common">Cave loach</name>
    <dbReference type="NCBI Taxonomy" id="992332"/>
    <lineage>
        <taxon>Eukaryota</taxon>
        <taxon>Metazoa</taxon>
        <taxon>Chordata</taxon>
        <taxon>Craniata</taxon>
        <taxon>Vertebrata</taxon>
        <taxon>Euteleostomi</taxon>
        <taxon>Actinopterygii</taxon>
        <taxon>Neopterygii</taxon>
        <taxon>Teleostei</taxon>
        <taxon>Ostariophysi</taxon>
        <taxon>Cypriniformes</taxon>
        <taxon>Nemacheilidae</taxon>
        <taxon>Triplophysa</taxon>
    </lineage>
</organism>
<dbReference type="GO" id="GO:0003713">
    <property type="term" value="F:transcription coactivator activity"/>
    <property type="evidence" value="ECO:0007669"/>
    <property type="project" value="TreeGrafter"/>
</dbReference>
<dbReference type="GO" id="GO:0001221">
    <property type="term" value="F:transcription coregulator binding"/>
    <property type="evidence" value="ECO:0007669"/>
    <property type="project" value="TreeGrafter"/>
</dbReference>
<comment type="caution">
    <text evidence="2">The sequence shown here is derived from an EMBL/GenBank/DDBJ whole genome shotgun (WGS) entry which is preliminary data.</text>
</comment>
<gene>
    <name evidence="2" type="ORF">IRJ41_024330</name>
</gene>
<dbReference type="InterPro" id="IPR051638">
    <property type="entry name" value="CTBP_dehydrogenase"/>
</dbReference>
<keyword evidence="3" id="KW-1185">Reference proteome</keyword>
<feature type="region of interest" description="Disordered" evidence="1">
    <location>
        <begin position="98"/>
        <end position="118"/>
    </location>
</feature>
<dbReference type="GO" id="GO:0006357">
    <property type="term" value="P:regulation of transcription by RNA polymerase II"/>
    <property type="evidence" value="ECO:0007669"/>
    <property type="project" value="TreeGrafter"/>
</dbReference>
<protein>
    <submittedName>
        <fullName evidence="2">C-terminal-binding protein 2</fullName>
    </submittedName>
</protein>
<sequence>MYIWTCSSDPGISPSFLGRSDYVAMAMDVAVGQHGSAPGRIPDSLRNCVNKEFFVTTAPWGLMEQQVHPELNGGAYRFPPGVVGVSLGGMSGQFEGMITGGVPSAHPLPPGTQPSLAPSTTQLIKHNEHREHLAKS</sequence>